<evidence type="ECO:0000256" key="1">
    <source>
        <dbReference type="SAM" id="Phobius"/>
    </source>
</evidence>
<protein>
    <submittedName>
        <fullName evidence="2">Uncharacterized protein</fullName>
    </submittedName>
</protein>
<dbReference type="AlphaFoldDB" id="X1UZQ2"/>
<evidence type="ECO:0000313" key="2">
    <source>
        <dbReference type="EMBL" id="GAJ22953.1"/>
    </source>
</evidence>
<proteinExistence type="predicted"/>
<dbReference type="EMBL" id="BARW01039824">
    <property type="protein sequence ID" value="GAJ22953.1"/>
    <property type="molecule type" value="Genomic_DNA"/>
</dbReference>
<organism evidence="2">
    <name type="scientific">marine sediment metagenome</name>
    <dbReference type="NCBI Taxonomy" id="412755"/>
    <lineage>
        <taxon>unclassified sequences</taxon>
        <taxon>metagenomes</taxon>
        <taxon>ecological metagenomes</taxon>
    </lineage>
</organism>
<keyword evidence="1" id="KW-0472">Membrane</keyword>
<feature type="transmembrane region" description="Helical" evidence="1">
    <location>
        <begin position="6"/>
        <end position="27"/>
    </location>
</feature>
<keyword evidence="1" id="KW-0812">Transmembrane</keyword>
<comment type="caution">
    <text evidence="2">The sequence shown here is derived from an EMBL/GenBank/DDBJ whole genome shotgun (WGS) entry which is preliminary data.</text>
</comment>
<gene>
    <name evidence="2" type="ORF">S12H4_60486</name>
</gene>
<keyword evidence="1" id="KW-1133">Transmembrane helix</keyword>
<sequence>MNYLKLAYNIISVICIVFFIFHPKVVLGFWATSIKKVCVGIYKKIKGLIKK</sequence>
<accession>X1UZQ2</accession>
<reference evidence="2" key="1">
    <citation type="journal article" date="2014" name="Front. Microbiol.">
        <title>High frequency of phylogenetically diverse reductive dehalogenase-homologous genes in deep subseafloor sedimentary metagenomes.</title>
        <authorList>
            <person name="Kawai M."/>
            <person name="Futagami T."/>
            <person name="Toyoda A."/>
            <person name="Takaki Y."/>
            <person name="Nishi S."/>
            <person name="Hori S."/>
            <person name="Arai W."/>
            <person name="Tsubouchi T."/>
            <person name="Morono Y."/>
            <person name="Uchiyama I."/>
            <person name="Ito T."/>
            <person name="Fujiyama A."/>
            <person name="Inagaki F."/>
            <person name="Takami H."/>
        </authorList>
    </citation>
    <scope>NUCLEOTIDE SEQUENCE</scope>
    <source>
        <strain evidence="2">Expedition CK06-06</strain>
    </source>
</reference>
<name>X1UZQ2_9ZZZZ</name>